<dbReference type="Proteomes" id="UP000811844">
    <property type="component" value="Unassembled WGS sequence"/>
</dbReference>
<evidence type="ECO:0000313" key="2">
    <source>
        <dbReference type="Proteomes" id="UP000811844"/>
    </source>
</evidence>
<dbReference type="EMBL" id="JAAIKR010000007">
    <property type="protein sequence ID" value="MBR9728071.1"/>
    <property type="molecule type" value="Genomic_DNA"/>
</dbReference>
<proteinExistence type="predicted"/>
<gene>
    <name evidence="1" type="ORF">G3R48_08755</name>
</gene>
<dbReference type="RefSeq" id="WP_153664480.1">
    <property type="nucleotide sequence ID" value="NZ_JAAIKR010000007.1"/>
</dbReference>
<protein>
    <submittedName>
        <fullName evidence="1">Uncharacterized protein</fullName>
    </submittedName>
</protein>
<sequence length="59" mass="6226">MYATLSADDSNTIKPMLQATLTCAVFSATQADDGVMSAFSLAKQTQFNLVLAAVNQVLV</sequence>
<organism evidence="1 2">
    <name type="scientific">Shewanella intestini</name>
    <dbReference type="NCBI Taxonomy" id="2017544"/>
    <lineage>
        <taxon>Bacteria</taxon>
        <taxon>Pseudomonadati</taxon>
        <taxon>Pseudomonadota</taxon>
        <taxon>Gammaproteobacteria</taxon>
        <taxon>Alteromonadales</taxon>
        <taxon>Shewanellaceae</taxon>
        <taxon>Shewanella</taxon>
    </lineage>
</organism>
<comment type="caution">
    <text evidence="1">The sequence shown here is derived from an EMBL/GenBank/DDBJ whole genome shotgun (WGS) entry which is preliminary data.</text>
</comment>
<evidence type="ECO:0000313" key="1">
    <source>
        <dbReference type="EMBL" id="MBR9728071.1"/>
    </source>
</evidence>
<reference evidence="1 2" key="1">
    <citation type="submission" date="2020-02" db="EMBL/GenBank/DDBJ databases">
        <title>Shewanella WXL01 sp. nov., a marine bacterium isolated from green algae in Luhuitou Fringing Reef (Northern South China Sea).</title>
        <authorList>
            <person name="Wang X."/>
        </authorList>
    </citation>
    <scope>NUCLEOTIDE SEQUENCE [LARGE SCALE GENOMIC DNA]</scope>
    <source>
        <strain evidence="1 2">MCCC 1A01895</strain>
    </source>
</reference>
<accession>A0ABS5I216</accession>
<name>A0ABS5I216_9GAMM</name>
<keyword evidence="2" id="KW-1185">Reference proteome</keyword>